<dbReference type="AlphaFoldDB" id="A0A6G0WND9"/>
<evidence type="ECO:0000313" key="6">
    <source>
        <dbReference type="EMBL" id="KAF0728870.1"/>
    </source>
</evidence>
<evidence type="ECO:0000256" key="2">
    <source>
        <dbReference type="ARBA" id="ARBA00023043"/>
    </source>
</evidence>
<keyword evidence="7" id="KW-1185">Reference proteome</keyword>
<name>A0A6G0WND9_9STRA</name>
<keyword evidence="2 3" id="KW-0040">ANK repeat</keyword>
<sequence length="351" mass="38949">MGNNIAKLAQEGYWDEITEKLMSHLFDDVNTTAGVLEWTALCFAAWKGKLEIASILVQYPGIEINKSNIDGMTPLHEAAKHNHLDIAILLMNAGANPHAMNAEGLKPLDLATENDMSYFLGMCMLPVAVCAERLEWYEVKRRIRARQISDINATFGEQGWTLLSFATLHNQVEVVTHLIRYKSINVNRPNKDGSTPLHEAARLDNLEILKLLLTAGADKTIRNEAGQLPFDLASPPGQELLLESTLEGFNTEGLPRDVIACSHCTYINPNVLAACSMCGLELKPVNNTSNVEELLERIHALEEAKLCAICEEHVKDTVFGCGHETCAICAPKLTECPVCRQEITTRIRRYV</sequence>
<dbReference type="InterPro" id="IPR013083">
    <property type="entry name" value="Znf_RING/FYVE/PHD"/>
</dbReference>
<dbReference type="SUPFAM" id="SSF57850">
    <property type="entry name" value="RING/U-box"/>
    <property type="match status" value="1"/>
</dbReference>
<dbReference type="SMART" id="SM00248">
    <property type="entry name" value="ANK"/>
    <property type="match status" value="4"/>
</dbReference>
<gene>
    <name evidence="6" type="ORF">Ae201684_013439</name>
</gene>
<proteinExistence type="predicted"/>
<evidence type="ECO:0000313" key="7">
    <source>
        <dbReference type="Proteomes" id="UP000481153"/>
    </source>
</evidence>
<dbReference type="PROSITE" id="PS50088">
    <property type="entry name" value="ANK_REPEAT"/>
    <property type="match status" value="2"/>
</dbReference>
<dbReference type="PROSITE" id="PS50089">
    <property type="entry name" value="ZF_RING_2"/>
    <property type="match status" value="1"/>
</dbReference>
<feature type="repeat" description="ANK" evidence="3">
    <location>
        <begin position="70"/>
        <end position="102"/>
    </location>
</feature>
<dbReference type="InterPro" id="IPR001841">
    <property type="entry name" value="Znf_RING"/>
</dbReference>
<dbReference type="Gene3D" id="1.25.40.20">
    <property type="entry name" value="Ankyrin repeat-containing domain"/>
    <property type="match status" value="3"/>
</dbReference>
<dbReference type="SUPFAM" id="SSF48403">
    <property type="entry name" value="Ankyrin repeat"/>
    <property type="match status" value="1"/>
</dbReference>
<dbReference type="PROSITE" id="PS50297">
    <property type="entry name" value="ANK_REP_REGION"/>
    <property type="match status" value="2"/>
</dbReference>
<keyword evidence="4" id="KW-0479">Metal-binding</keyword>
<evidence type="ECO:0000256" key="1">
    <source>
        <dbReference type="ARBA" id="ARBA00022737"/>
    </source>
</evidence>
<organism evidence="6 7">
    <name type="scientific">Aphanomyces euteiches</name>
    <dbReference type="NCBI Taxonomy" id="100861"/>
    <lineage>
        <taxon>Eukaryota</taxon>
        <taxon>Sar</taxon>
        <taxon>Stramenopiles</taxon>
        <taxon>Oomycota</taxon>
        <taxon>Saprolegniomycetes</taxon>
        <taxon>Saprolegniales</taxon>
        <taxon>Verrucalvaceae</taxon>
        <taxon>Aphanomyces</taxon>
    </lineage>
</organism>
<keyword evidence="4" id="KW-0862">Zinc</keyword>
<keyword evidence="4" id="KW-0863">Zinc-finger</keyword>
<dbReference type="Pfam" id="PF12796">
    <property type="entry name" value="Ank_2"/>
    <property type="match status" value="2"/>
</dbReference>
<dbReference type="Gene3D" id="3.30.40.10">
    <property type="entry name" value="Zinc/RING finger domain, C3HC4 (zinc finger)"/>
    <property type="match status" value="1"/>
</dbReference>
<dbReference type="Proteomes" id="UP000481153">
    <property type="component" value="Unassembled WGS sequence"/>
</dbReference>
<dbReference type="PANTHER" id="PTHR24173">
    <property type="entry name" value="ANKYRIN REPEAT CONTAINING"/>
    <property type="match status" value="1"/>
</dbReference>
<comment type="caution">
    <text evidence="6">The sequence shown here is derived from an EMBL/GenBank/DDBJ whole genome shotgun (WGS) entry which is preliminary data.</text>
</comment>
<dbReference type="PRINTS" id="PR01415">
    <property type="entry name" value="ANKYRIN"/>
</dbReference>
<feature type="domain" description="RING-type" evidence="5">
    <location>
        <begin position="307"/>
        <end position="340"/>
    </location>
</feature>
<dbReference type="InterPro" id="IPR002110">
    <property type="entry name" value="Ankyrin_rpt"/>
</dbReference>
<dbReference type="InterPro" id="IPR036770">
    <property type="entry name" value="Ankyrin_rpt-contain_sf"/>
</dbReference>
<accession>A0A6G0WND9</accession>
<feature type="repeat" description="ANK" evidence="3">
    <location>
        <begin position="192"/>
        <end position="224"/>
    </location>
</feature>
<dbReference type="PANTHER" id="PTHR24173:SF74">
    <property type="entry name" value="ANKYRIN REPEAT DOMAIN-CONTAINING PROTEIN 16"/>
    <property type="match status" value="1"/>
</dbReference>
<keyword evidence="1" id="KW-0677">Repeat</keyword>
<dbReference type="GO" id="GO:0008270">
    <property type="term" value="F:zinc ion binding"/>
    <property type="evidence" value="ECO:0007669"/>
    <property type="project" value="UniProtKB-KW"/>
</dbReference>
<evidence type="ECO:0000256" key="3">
    <source>
        <dbReference type="PROSITE-ProRule" id="PRU00023"/>
    </source>
</evidence>
<protein>
    <recommendedName>
        <fullName evidence="5">RING-type domain-containing protein</fullName>
    </recommendedName>
</protein>
<dbReference type="EMBL" id="VJMJ01000172">
    <property type="protein sequence ID" value="KAF0728870.1"/>
    <property type="molecule type" value="Genomic_DNA"/>
</dbReference>
<reference evidence="6 7" key="1">
    <citation type="submission" date="2019-07" db="EMBL/GenBank/DDBJ databases">
        <title>Genomics analysis of Aphanomyces spp. identifies a new class of oomycete effector associated with host adaptation.</title>
        <authorList>
            <person name="Gaulin E."/>
        </authorList>
    </citation>
    <scope>NUCLEOTIDE SEQUENCE [LARGE SCALE GENOMIC DNA]</scope>
    <source>
        <strain evidence="6 7">ATCC 201684</strain>
    </source>
</reference>
<evidence type="ECO:0000259" key="5">
    <source>
        <dbReference type="PROSITE" id="PS50089"/>
    </source>
</evidence>
<dbReference type="SMART" id="SM00184">
    <property type="entry name" value="RING"/>
    <property type="match status" value="1"/>
</dbReference>
<dbReference type="VEuPathDB" id="FungiDB:AeMF1_010770"/>
<dbReference type="Pfam" id="PF13920">
    <property type="entry name" value="zf-C3HC4_3"/>
    <property type="match status" value="1"/>
</dbReference>
<evidence type="ECO:0000256" key="4">
    <source>
        <dbReference type="PROSITE-ProRule" id="PRU00175"/>
    </source>
</evidence>